<accession>A0A7L2QZ66</accession>
<dbReference type="SUPFAM" id="SSF57667">
    <property type="entry name" value="beta-beta-alpha zinc fingers"/>
    <property type="match status" value="1"/>
</dbReference>
<evidence type="ECO:0000256" key="5">
    <source>
        <dbReference type="PROSITE-ProRule" id="PRU00042"/>
    </source>
</evidence>
<dbReference type="OrthoDB" id="9439903at2759"/>
<sequence length="56" mass="6505">SFSQKGTLIQHQRTHTGERPYVCGECGKSFRYSYSLRKHQRIHTGEKPYECAECGK</sequence>
<evidence type="ECO:0000256" key="2">
    <source>
        <dbReference type="ARBA" id="ARBA00022737"/>
    </source>
</evidence>
<dbReference type="AlphaFoldDB" id="A0A7L2QZ66"/>
<dbReference type="Proteomes" id="UP000570288">
    <property type="component" value="Unassembled WGS sequence"/>
</dbReference>
<protein>
    <submittedName>
        <fullName evidence="7">ZN418 protein</fullName>
    </submittedName>
</protein>
<feature type="domain" description="C2H2-type" evidence="6">
    <location>
        <begin position="21"/>
        <end position="48"/>
    </location>
</feature>
<evidence type="ECO:0000313" key="8">
    <source>
        <dbReference type="Proteomes" id="UP000570288"/>
    </source>
</evidence>
<proteinExistence type="predicted"/>
<evidence type="ECO:0000256" key="1">
    <source>
        <dbReference type="ARBA" id="ARBA00022723"/>
    </source>
</evidence>
<dbReference type="GO" id="GO:0000977">
    <property type="term" value="F:RNA polymerase II transcription regulatory region sequence-specific DNA binding"/>
    <property type="evidence" value="ECO:0007669"/>
    <property type="project" value="TreeGrafter"/>
</dbReference>
<keyword evidence="3 5" id="KW-0863">Zinc-finger</keyword>
<dbReference type="GO" id="GO:0005634">
    <property type="term" value="C:nucleus"/>
    <property type="evidence" value="ECO:0007669"/>
    <property type="project" value="TreeGrafter"/>
</dbReference>
<dbReference type="PANTHER" id="PTHR14196">
    <property type="entry name" value="ODD-SKIPPED - RELATED"/>
    <property type="match status" value="1"/>
</dbReference>
<dbReference type="GO" id="GO:0000981">
    <property type="term" value="F:DNA-binding transcription factor activity, RNA polymerase II-specific"/>
    <property type="evidence" value="ECO:0007669"/>
    <property type="project" value="TreeGrafter"/>
</dbReference>
<keyword evidence="8" id="KW-1185">Reference proteome</keyword>
<dbReference type="PROSITE" id="PS50157">
    <property type="entry name" value="ZINC_FINGER_C2H2_2"/>
    <property type="match status" value="2"/>
</dbReference>
<dbReference type="Pfam" id="PF00096">
    <property type="entry name" value="zf-C2H2"/>
    <property type="match status" value="1"/>
</dbReference>
<evidence type="ECO:0000313" key="7">
    <source>
        <dbReference type="EMBL" id="NXS01413.1"/>
    </source>
</evidence>
<evidence type="ECO:0000256" key="3">
    <source>
        <dbReference type="ARBA" id="ARBA00022771"/>
    </source>
</evidence>
<reference evidence="7 8" key="1">
    <citation type="submission" date="2019-09" db="EMBL/GenBank/DDBJ databases">
        <title>Bird 10,000 Genomes (B10K) Project - Family phase.</title>
        <authorList>
            <person name="Zhang G."/>
        </authorList>
    </citation>
    <scope>NUCLEOTIDE SEQUENCE [LARGE SCALE GENOMIC DNA]</scope>
    <source>
        <strain evidence="7">B10K-DU-002-81</strain>
    </source>
</reference>
<organism evidence="7 8">
    <name type="scientific">Oxylabes madagascariensis</name>
    <name type="common">white-throated Oxylabes</name>
    <dbReference type="NCBI Taxonomy" id="98144"/>
    <lineage>
        <taxon>Eukaryota</taxon>
        <taxon>Metazoa</taxon>
        <taxon>Chordata</taxon>
        <taxon>Craniata</taxon>
        <taxon>Vertebrata</taxon>
        <taxon>Euteleostomi</taxon>
        <taxon>Archelosauria</taxon>
        <taxon>Archosauria</taxon>
        <taxon>Dinosauria</taxon>
        <taxon>Saurischia</taxon>
        <taxon>Theropoda</taxon>
        <taxon>Coelurosauria</taxon>
        <taxon>Aves</taxon>
        <taxon>Neognathae</taxon>
        <taxon>Neoaves</taxon>
        <taxon>Telluraves</taxon>
        <taxon>Australaves</taxon>
        <taxon>Passeriformes</taxon>
        <taxon>Sylvioidea</taxon>
        <taxon>Timaliidae</taxon>
        <taxon>Oxylabes</taxon>
    </lineage>
</organism>
<feature type="domain" description="C2H2-type" evidence="6">
    <location>
        <begin position="1"/>
        <end position="20"/>
    </location>
</feature>
<evidence type="ECO:0000256" key="4">
    <source>
        <dbReference type="ARBA" id="ARBA00022833"/>
    </source>
</evidence>
<keyword evidence="4" id="KW-0862">Zinc</keyword>
<comment type="caution">
    <text evidence="7">The sequence shown here is derived from an EMBL/GenBank/DDBJ whole genome shotgun (WGS) entry which is preliminary data.</text>
</comment>
<feature type="non-terminal residue" evidence="7">
    <location>
        <position position="1"/>
    </location>
</feature>
<keyword evidence="2" id="KW-0677">Repeat</keyword>
<gene>
    <name evidence="7" type="primary">Znf418</name>
    <name evidence="7" type="ORF">OXYMAD_R06407</name>
</gene>
<dbReference type="FunFam" id="3.30.160.60:FF:002343">
    <property type="entry name" value="Zinc finger protein 33A"/>
    <property type="match status" value="1"/>
</dbReference>
<dbReference type="InterPro" id="IPR013087">
    <property type="entry name" value="Znf_C2H2_type"/>
</dbReference>
<dbReference type="SMART" id="SM00355">
    <property type="entry name" value="ZnF_C2H2"/>
    <property type="match status" value="1"/>
</dbReference>
<dbReference type="PROSITE" id="PS00028">
    <property type="entry name" value="ZINC_FINGER_C2H2_1"/>
    <property type="match status" value="1"/>
</dbReference>
<evidence type="ECO:0000259" key="6">
    <source>
        <dbReference type="PROSITE" id="PS50157"/>
    </source>
</evidence>
<dbReference type="GO" id="GO:0008270">
    <property type="term" value="F:zinc ion binding"/>
    <property type="evidence" value="ECO:0007669"/>
    <property type="project" value="UniProtKB-KW"/>
</dbReference>
<keyword evidence="1" id="KW-0479">Metal-binding</keyword>
<dbReference type="EMBL" id="VYZR01091816">
    <property type="protein sequence ID" value="NXS01413.1"/>
    <property type="molecule type" value="Genomic_DNA"/>
</dbReference>
<dbReference type="InterPro" id="IPR036236">
    <property type="entry name" value="Znf_C2H2_sf"/>
</dbReference>
<dbReference type="InterPro" id="IPR050717">
    <property type="entry name" value="C2H2-ZF_Transcription_Reg"/>
</dbReference>
<feature type="non-terminal residue" evidence="7">
    <location>
        <position position="56"/>
    </location>
</feature>
<dbReference type="PANTHER" id="PTHR14196:SF12">
    <property type="entry name" value="ZINC FINGER PROTEIN 208-LIKE"/>
    <property type="match status" value="1"/>
</dbReference>
<dbReference type="Gene3D" id="3.30.160.60">
    <property type="entry name" value="Classic Zinc Finger"/>
    <property type="match status" value="3"/>
</dbReference>
<name>A0A7L2QZ66_9PASS</name>